<dbReference type="Proteomes" id="UP000504637">
    <property type="component" value="Unplaced"/>
</dbReference>
<name>A0A6J3LY07_9PEZI</name>
<gene>
    <name evidence="2" type="ORF">K489DRAFT_382572</name>
</gene>
<evidence type="ECO:0000313" key="2">
    <source>
        <dbReference type="RefSeq" id="XP_033457681.1"/>
    </source>
</evidence>
<dbReference type="GeneID" id="54363207"/>
<sequence length="95" mass="10899">MSFSDRRKRILQSDRLEKFVHDDHARLEEWVTEKENILRRRSGCCSFASSSTVIIACNPTLSVCCQHIILLALKYTVTSRTRCDTYLEAEFGLAG</sequence>
<proteinExistence type="predicted"/>
<accession>A0A6J3LY07</accession>
<dbReference type="AlphaFoldDB" id="A0A6J3LY07"/>
<evidence type="ECO:0000313" key="1">
    <source>
        <dbReference type="Proteomes" id="UP000504637"/>
    </source>
</evidence>
<reference evidence="2" key="3">
    <citation type="submission" date="2025-08" db="UniProtKB">
        <authorList>
            <consortium name="RefSeq"/>
        </authorList>
    </citation>
    <scope>IDENTIFICATION</scope>
    <source>
        <strain evidence="2">CBS 342.82</strain>
    </source>
</reference>
<keyword evidence="1" id="KW-1185">Reference proteome</keyword>
<reference evidence="2" key="1">
    <citation type="submission" date="2020-01" db="EMBL/GenBank/DDBJ databases">
        <authorList>
            <consortium name="DOE Joint Genome Institute"/>
            <person name="Haridas S."/>
            <person name="Albert R."/>
            <person name="Binder M."/>
            <person name="Bloem J."/>
            <person name="Labutti K."/>
            <person name="Salamov A."/>
            <person name="Andreopoulos B."/>
            <person name="Baker S.E."/>
            <person name="Barry K."/>
            <person name="Bills G."/>
            <person name="Bluhm B.H."/>
            <person name="Cannon C."/>
            <person name="Castanera R."/>
            <person name="Culley D.E."/>
            <person name="Daum C."/>
            <person name="Ezra D."/>
            <person name="Gonzalez J.B."/>
            <person name="Henrissat B."/>
            <person name="Kuo A."/>
            <person name="Liang C."/>
            <person name="Lipzen A."/>
            <person name="Lutzoni F."/>
            <person name="Magnuson J."/>
            <person name="Mondo S."/>
            <person name="Nolan M."/>
            <person name="Ohm R."/>
            <person name="Pangilinan J."/>
            <person name="Park H.-J."/>
            <person name="Ramirez L."/>
            <person name="Alfaro M."/>
            <person name="Sun H."/>
            <person name="Tritt A."/>
            <person name="Yoshinaga Y."/>
            <person name="Zwiers L.-H."/>
            <person name="Turgeon B.G."/>
            <person name="Goodwin S.B."/>
            <person name="Spatafora J.W."/>
            <person name="Crous P.W."/>
            <person name="Grigoriev I.V."/>
        </authorList>
    </citation>
    <scope>NUCLEOTIDE SEQUENCE</scope>
    <source>
        <strain evidence="2">CBS 342.82</strain>
    </source>
</reference>
<protein>
    <submittedName>
        <fullName evidence="2">Uncharacterized protein</fullName>
    </submittedName>
</protein>
<dbReference type="RefSeq" id="XP_033457681.1">
    <property type="nucleotide sequence ID" value="XM_033605407.1"/>
</dbReference>
<reference evidence="2" key="2">
    <citation type="submission" date="2020-04" db="EMBL/GenBank/DDBJ databases">
        <authorList>
            <consortium name="NCBI Genome Project"/>
        </authorList>
    </citation>
    <scope>NUCLEOTIDE SEQUENCE</scope>
    <source>
        <strain evidence="2">CBS 342.82</strain>
    </source>
</reference>
<organism evidence="2">
    <name type="scientific">Dissoconium aciculare CBS 342.82</name>
    <dbReference type="NCBI Taxonomy" id="1314786"/>
    <lineage>
        <taxon>Eukaryota</taxon>
        <taxon>Fungi</taxon>
        <taxon>Dikarya</taxon>
        <taxon>Ascomycota</taxon>
        <taxon>Pezizomycotina</taxon>
        <taxon>Dothideomycetes</taxon>
        <taxon>Dothideomycetidae</taxon>
        <taxon>Mycosphaerellales</taxon>
        <taxon>Dissoconiaceae</taxon>
        <taxon>Dissoconium</taxon>
    </lineage>
</organism>